<dbReference type="Proteomes" id="UP000479190">
    <property type="component" value="Unassembled WGS sequence"/>
</dbReference>
<feature type="non-terminal residue" evidence="2">
    <location>
        <position position="259"/>
    </location>
</feature>
<evidence type="ECO:0000256" key="1">
    <source>
        <dbReference type="SAM" id="Phobius"/>
    </source>
</evidence>
<feature type="transmembrane region" description="Helical" evidence="1">
    <location>
        <begin position="19"/>
        <end position="36"/>
    </location>
</feature>
<keyword evidence="1" id="KW-0472">Membrane</keyword>
<evidence type="ECO:0000313" key="3">
    <source>
        <dbReference type="Proteomes" id="UP000479190"/>
    </source>
</evidence>
<sequence>MCIVCLVNRSDKKNTEDPLLSTPTLITFMIAVYFFVNSKMFRLRTQITLLHQQLKFCISSPQCTNIGQSSLKVRICNSINYKSQRLRITDDQQSLCVAIKRAGLEKVSPSCKLSFAAHIIREKCINHIKIRITLNCRLLFHDFRYYWPQQRVKKLKILFSLKNVACILSRVQSAIDEALDEDPIVMRSLRFRHNWTLIRLKEIPAFFDDGACASSHYLIPTKAYQEAKRYLTPILEKRLCGALRNVAVNNCTKFQPISS</sequence>
<organism evidence="2 3">
    <name type="scientific">Trichogramma brassicae</name>
    <dbReference type="NCBI Taxonomy" id="86971"/>
    <lineage>
        <taxon>Eukaryota</taxon>
        <taxon>Metazoa</taxon>
        <taxon>Ecdysozoa</taxon>
        <taxon>Arthropoda</taxon>
        <taxon>Hexapoda</taxon>
        <taxon>Insecta</taxon>
        <taxon>Pterygota</taxon>
        <taxon>Neoptera</taxon>
        <taxon>Endopterygota</taxon>
        <taxon>Hymenoptera</taxon>
        <taxon>Apocrita</taxon>
        <taxon>Proctotrupomorpha</taxon>
        <taxon>Chalcidoidea</taxon>
        <taxon>Trichogrammatidae</taxon>
        <taxon>Trichogramma</taxon>
    </lineage>
</organism>
<keyword evidence="1" id="KW-1133">Transmembrane helix</keyword>
<name>A0A6H5J6Z6_9HYME</name>
<accession>A0A6H5J6Z6</accession>
<proteinExistence type="predicted"/>
<keyword evidence="3" id="KW-1185">Reference proteome</keyword>
<reference evidence="2 3" key="1">
    <citation type="submission" date="2020-02" db="EMBL/GenBank/DDBJ databases">
        <authorList>
            <person name="Ferguson B K."/>
        </authorList>
    </citation>
    <scope>NUCLEOTIDE SEQUENCE [LARGE SCALE GENOMIC DNA]</scope>
</reference>
<protein>
    <submittedName>
        <fullName evidence="2">Uncharacterized protein</fullName>
    </submittedName>
</protein>
<keyword evidence="1" id="KW-0812">Transmembrane</keyword>
<evidence type="ECO:0000313" key="2">
    <source>
        <dbReference type="EMBL" id="CAB0044330.1"/>
    </source>
</evidence>
<dbReference type="EMBL" id="CADCXV010001427">
    <property type="protein sequence ID" value="CAB0044330.1"/>
    <property type="molecule type" value="Genomic_DNA"/>
</dbReference>
<dbReference type="AlphaFoldDB" id="A0A6H5J6Z6"/>
<gene>
    <name evidence="2" type="ORF">TBRA_LOCUS15918</name>
</gene>